<dbReference type="Pfam" id="PF04950">
    <property type="entry name" value="RIBIOP_C"/>
    <property type="match status" value="1"/>
</dbReference>
<dbReference type="GO" id="GO:0000479">
    <property type="term" value="P:endonucleolytic cleavage of tricistronic rRNA transcript (SSU-rRNA, 5.8S rRNA, LSU-rRNA)"/>
    <property type="evidence" value="ECO:0007669"/>
    <property type="project" value="TreeGrafter"/>
</dbReference>
<evidence type="ECO:0000313" key="7">
    <source>
        <dbReference type="Proteomes" id="UP000185944"/>
    </source>
</evidence>
<dbReference type="PROSITE" id="PS51714">
    <property type="entry name" value="G_BMS1"/>
    <property type="match status" value="1"/>
</dbReference>
<dbReference type="SMART" id="SM01362">
    <property type="entry name" value="DUF663"/>
    <property type="match status" value="1"/>
</dbReference>
<keyword evidence="7" id="KW-1185">Reference proteome</keyword>
<dbReference type="GO" id="GO:0005525">
    <property type="term" value="F:GTP binding"/>
    <property type="evidence" value="ECO:0007669"/>
    <property type="project" value="InterPro"/>
</dbReference>
<evidence type="ECO:0000259" key="5">
    <source>
        <dbReference type="PROSITE" id="PS51714"/>
    </source>
</evidence>
<feature type="region of interest" description="Disordered" evidence="4">
    <location>
        <begin position="778"/>
        <end position="871"/>
    </location>
</feature>
<dbReference type="VEuPathDB" id="MicrosporidiaDB:NEDG_00542"/>
<feature type="compositionally biased region" description="Polar residues" evidence="4">
    <location>
        <begin position="398"/>
        <end position="409"/>
    </location>
</feature>
<dbReference type="STRING" id="1805483.A0A177EEJ0"/>
<dbReference type="PANTHER" id="PTHR12858">
    <property type="entry name" value="RIBOSOME BIOGENESIS PROTEIN"/>
    <property type="match status" value="1"/>
</dbReference>
<dbReference type="PANTHER" id="PTHR12858:SF2">
    <property type="entry name" value="RIBOSOME BIOGENESIS PROTEIN BMS1 HOMOLOG"/>
    <property type="match status" value="1"/>
</dbReference>
<dbReference type="RefSeq" id="XP_067544057.1">
    <property type="nucleotide sequence ID" value="XM_067687960.1"/>
</dbReference>
<dbReference type="InterPro" id="IPR000795">
    <property type="entry name" value="T_Tr_GTP-bd_dom"/>
</dbReference>
<comment type="subcellular location">
    <subcellularLocation>
        <location evidence="1">Nucleus</location>
        <location evidence="1">Nucleolus</location>
    </subcellularLocation>
</comment>
<dbReference type="InterPro" id="IPR039761">
    <property type="entry name" value="Bms1/Tsr1"/>
</dbReference>
<evidence type="ECO:0000256" key="3">
    <source>
        <dbReference type="ARBA" id="ARBA00023242"/>
    </source>
</evidence>
<dbReference type="InterPro" id="IPR027417">
    <property type="entry name" value="P-loop_NTPase"/>
</dbReference>
<evidence type="ECO:0000256" key="4">
    <source>
        <dbReference type="SAM" id="MobiDB-lite"/>
    </source>
</evidence>
<name>A0A177EEJ0_9MICR</name>
<gene>
    <name evidence="6" type="ORF">NEDG_00542</name>
</gene>
<keyword evidence="2" id="KW-0690">Ribosome biogenesis</keyword>
<evidence type="ECO:0000256" key="2">
    <source>
        <dbReference type="ARBA" id="ARBA00022517"/>
    </source>
</evidence>
<organism evidence="6 7">
    <name type="scientific">Nematocida displodere</name>
    <dbReference type="NCBI Taxonomy" id="1805483"/>
    <lineage>
        <taxon>Eukaryota</taxon>
        <taxon>Fungi</taxon>
        <taxon>Fungi incertae sedis</taxon>
        <taxon>Microsporidia</taxon>
        <taxon>Nematocida</taxon>
    </lineage>
</organism>
<evidence type="ECO:0000256" key="1">
    <source>
        <dbReference type="ARBA" id="ARBA00004604"/>
    </source>
</evidence>
<dbReference type="Pfam" id="PF08142">
    <property type="entry name" value="AARP2CN"/>
    <property type="match status" value="1"/>
</dbReference>
<dbReference type="SMART" id="SM00785">
    <property type="entry name" value="AARP2CN"/>
    <property type="match status" value="1"/>
</dbReference>
<dbReference type="GO" id="GO:0005730">
    <property type="term" value="C:nucleolus"/>
    <property type="evidence" value="ECO:0007669"/>
    <property type="project" value="UniProtKB-SubCell"/>
</dbReference>
<dbReference type="InterPro" id="IPR030387">
    <property type="entry name" value="G_Bms1/Tsr1_dom"/>
</dbReference>
<dbReference type="EMBL" id="LTDL01000040">
    <property type="protein sequence ID" value="OAG29409.1"/>
    <property type="molecule type" value="Genomic_DNA"/>
</dbReference>
<feature type="domain" description="Bms1-type G" evidence="5">
    <location>
        <begin position="49"/>
        <end position="213"/>
    </location>
</feature>
<dbReference type="GeneID" id="93646892"/>
<feature type="compositionally biased region" description="Basic residues" evidence="4">
    <location>
        <begin position="852"/>
        <end position="871"/>
    </location>
</feature>
<dbReference type="Proteomes" id="UP000185944">
    <property type="component" value="Unassembled WGS sequence"/>
</dbReference>
<reference evidence="6 7" key="1">
    <citation type="submission" date="2016-02" db="EMBL/GenBank/DDBJ databases">
        <title>Discovery of a natural microsporidian pathogen with a broad tissue tropism in Caenorhabditis elegans.</title>
        <authorList>
            <person name="Luallen R.J."/>
            <person name="Reinke A.W."/>
            <person name="Tong L."/>
            <person name="Botts M.R."/>
            <person name="Felix M.-A."/>
            <person name="Troemel E.R."/>
        </authorList>
    </citation>
    <scope>NUCLEOTIDE SEQUENCE [LARGE SCALE GENOMIC DNA]</scope>
    <source>
        <strain evidence="6 7">JUm2807</strain>
    </source>
</reference>
<dbReference type="GO" id="GO:0003924">
    <property type="term" value="F:GTPase activity"/>
    <property type="evidence" value="ECO:0007669"/>
    <property type="project" value="InterPro"/>
</dbReference>
<keyword evidence="3" id="KW-0539">Nucleus</keyword>
<feature type="region of interest" description="Disordered" evidence="4">
    <location>
        <begin position="361"/>
        <end position="419"/>
    </location>
</feature>
<dbReference type="SUPFAM" id="SSF52540">
    <property type="entry name" value="P-loop containing nucleoside triphosphate hydrolases"/>
    <property type="match status" value="1"/>
</dbReference>
<dbReference type="Gene3D" id="3.40.50.300">
    <property type="entry name" value="P-loop containing nucleotide triphosphate hydrolases"/>
    <property type="match status" value="1"/>
</dbReference>
<comment type="caution">
    <text evidence="6">The sequence shown here is derived from an EMBL/GenBank/DDBJ whole genome shotgun (WGS) entry which is preliminary data.</text>
</comment>
<dbReference type="InterPro" id="IPR007034">
    <property type="entry name" value="BMS1_TSR1_C"/>
</dbReference>
<accession>A0A177EEJ0</accession>
<dbReference type="GO" id="GO:0030686">
    <property type="term" value="C:90S preribosome"/>
    <property type="evidence" value="ECO:0007669"/>
    <property type="project" value="TreeGrafter"/>
</dbReference>
<dbReference type="OrthoDB" id="10260897at2759"/>
<dbReference type="InterPro" id="IPR012948">
    <property type="entry name" value="AARP2CN"/>
</dbReference>
<protein>
    <submittedName>
        <fullName evidence="6">Ribosome biogenesis protein BMS1</fullName>
    </submittedName>
</protein>
<dbReference type="AlphaFoldDB" id="A0A177EEJ0"/>
<feature type="compositionally biased region" description="Basic and acidic residues" evidence="4">
    <location>
        <begin position="781"/>
        <end position="835"/>
    </location>
</feature>
<dbReference type="GO" id="GO:0000462">
    <property type="term" value="P:maturation of SSU-rRNA from tricistronic rRNA transcript (SSU-rRNA, 5.8S rRNA, LSU-rRNA)"/>
    <property type="evidence" value="ECO:0007669"/>
    <property type="project" value="TreeGrafter"/>
</dbReference>
<sequence length="871" mass="98848">MKGTATEGMQQTRHTEKHLSQFAAAKKIKYDDSKYQTPIPVRTYGVEPAPPLVVIFGPKSSGKTLLMTSLVRQYTKQKVEEIRGTVTLMASKTKRLTFYECPTDLAAMVDASKVADLVILTIDAMVGLEIETFEMLNLMKTHGFPKVTCVITKLDEVKDVSQQRALVRKIKKRMWTEICDGIKVFTMSKIIGGRYLDREIGNLTRFVTQMKYRPIVWRAAHPYIVADQVLFEDRTETQTSPAYADLHTFTLTGYVRGGIALKQTASFHAPGIGDFRADAITVIDDPCPFASSQKKRLSERKKPLFAPMSDVRGMVVEQDAIYLDTSKAPKEHRSLPQYTIPESKENSSLFENPGQKLLLGDESEEEAGEGSEHTSNSTPLSPEHEEDSFASSEDTHSNPDPNSRPSPKQNEFFEESSECSVSDGLDECAVRAMFKKKEETEEDYVDKFNEEYQEEEADTRDIFTQKKDKTKEAEDANMSIIAEHNSEKRLHVEGIPPGKYVKVRITLPKRVTDIYQPQRLFLLGANKEEELSMTYIQGRVKRHKWFKKTLKTREAHYVSMGWRRFQTVPTFSLKDAIRNRMLKYIPDSMTCNITFYAPLHPPGTSLCLLRKLGEDKNFRIAANGIETEAGEAVQILKKLKLVGYPSEIKGHTVFVKDMFHTEEEAARYEGTLLKTTSGLRGQVKKAGEKGLFRATFEGELKMSDIIFLPCFAPIVPMKAYVNAEVFAGAGEIRLLKELREAHGVPLEASSNSLYREIEEPKAPKPALISKHLLAKAPLSMLEKDAPKERPRKESEETRIKREALEAIDRRAQALKEEKAQKRQARIDELTKEKQNTRKRQVQKMKDEAKEKQRQHKPSAKKGKSKPRPGKK</sequence>
<dbReference type="Pfam" id="PF00009">
    <property type="entry name" value="GTP_EFTU"/>
    <property type="match status" value="1"/>
</dbReference>
<dbReference type="GO" id="GO:0034511">
    <property type="term" value="F:U3 snoRNA binding"/>
    <property type="evidence" value="ECO:0007669"/>
    <property type="project" value="TreeGrafter"/>
</dbReference>
<evidence type="ECO:0000313" key="6">
    <source>
        <dbReference type="EMBL" id="OAG29409.1"/>
    </source>
</evidence>
<proteinExistence type="predicted"/>